<protein>
    <submittedName>
        <fullName evidence="2">Uncharacterized protein</fullName>
    </submittedName>
</protein>
<reference evidence="2" key="1">
    <citation type="journal article" date="2023" name="Science">
        <title>Genome structures resolve the early diversification of teleost fishes.</title>
        <authorList>
            <person name="Parey E."/>
            <person name="Louis A."/>
            <person name="Montfort J."/>
            <person name="Bouchez O."/>
            <person name="Roques C."/>
            <person name="Iampietro C."/>
            <person name="Lluch J."/>
            <person name="Castinel A."/>
            <person name="Donnadieu C."/>
            <person name="Desvignes T."/>
            <person name="Floi Bucao C."/>
            <person name="Jouanno E."/>
            <person name="Wen M."/>
            <person name="Mejri S."/>
            <person name="Dirks R."/>
            <person name="Jansen H."/>
            <person name="Henkel C."/>
            <person name="Chen W.J."/>
            <person name="Zahm M."/>
            <person name="Cabau C."/>
            <person name="Klopp C."/>
            <person name="Thompson A.W."/>
            <person name="Robinson-Rechavi M."/>
            <person name="Braasch I."/>
            <person name="Lecointre G."/>
            <person name="Bobe J."/>
            <person name="Postlethwait J.H."/>
            <person name="Berthelot C."/>
            <person name="Roest Crollius H."/>
            <person name="Guiguen Y."/>
        </authorList>
    </citation>
    <scope>NUCLEOTIDE SEQUENCE</scope>
    <source>
        <strain evidence="2">NC1722</strain>
    </source>
</reference>
<keyword evidence="3" id="KW-1185">Reference proteome</keyword>
<sequence length="89" mass="9711">MNHDWQGKKPQHPGGFTETECGSDYEAEKQRRAGGVFRGAALYHCLFKTAVDASSDCSVGLLNDSLKQRAIGAQAPESLPYLLSVTIKR</sequence>
<gene>
    <name evidence="2" type="ORF">AAFF_G00414860</name>
</gene>
<evidence type="ECO:0000313" key="3">
    <source>
        <dbReference type="Proteomes" id="UP001221898"/>
    </source>
</evidence>
<feature type="region of interest" description="Disordered" evidence="1">
    <location>
        <begin position="1"/>
        <end position="23"/>
    </location>
</feature>
<comment type="caution">
    <text evidence="2">The sequence shown here is derived from an EMBL/GenBank/DDBJ whole genome shotgun (WGS) entry which is preliminary data.</text>
</comment>
<name>A0AAD7SAM9_9TELE</name>
<dbReference type="AlphaFoldDB" id="A0AAD7SAM9"/>
<proteinExistence type="predicted"/>
<accession>A0AAD7SAM9</accession>
<organism evidence="2 3">
    <name type="scientific">Aldrovandia affinis</name>
    <dbReference type="NCBI Taxonomy" id="143900"/>
    <lineage>
        <taxon>Eukaryota</taxon>
        <taxon>Metazoa</taxon>
        <taxon>Chordata</taxon>
        <taxon>Craniata</taxon>
        <taxon>Vertebrata</taxon>
        <taxon>Euteleostomi</taxon>
        <taxon>Actinopterygii</taxon>
        <taxon>Neopterygii</taxon>
        <taxon>Teleostei</taxon>
        <taxon>Notacanthiformes</taxon>
        <taxon>Halosauridae</taxon>
        <taxon>Aldrovandia</taxon>
    </lineage>
</organism>
<evidence type="ECO:0000256" key="1">
    <source>
        <dbReference type="SAM" id="MobiDB-lite"/>
    </source>
</evidence>
<dbReference type="EMBL" id="JAINUG010000085">
    <property type="protein sequence ID" value="KAJ8399107.1"/>
    <property type="molecule type" value="Genomic_DNA"/>
</dbReference>
<dbReference type="Proteomes" id="UP001221898">
    <property type="component" value="Unassembled WGS sequence"/>
</dbReference>
<evidence type="ECO:0000313" key="2">
    <source>
        <dbReference type="EMBL" id="KAJ8399107.1"/>
    </source>
</evidence>